<sequence>MRIYLFCLLISVFPAAAHAVIAQQEMRPGIPANADYLIGEPGKPAVLLLHGFLQTRDFPTVATLTRGLQDAGYTVLAPTLSLNIPNRAQSLACEAVHRHSLDDDVAEIGYWVGWLKSHGHRSIVLVGHSFGSLQLLAYLSLKPDAAVKAYIGTSLIEAQIGTTARAALIAQLEDRVLGKQRALVNQPLSFCRKYPSTPEGLLSYVRWDQARLLAALRQSPVSVKLIMGDQDNVMKRGWLKALALVQVPMVIVNGANHFMDGAHEFDLLEHTLKSLDTIQPVPSR</sequence>
<dbReference type="RefSeq" id="WP_059757575.1">
    <property type="nucleotide sequence ID" value="NZ_LDUG01000036.1"/>
</dbReference>
<dbReference type="AlphaFoldDB" id="A0A106BKX6"/>
<keyword evidence="1" id="KW-0732">Signal</keyword>
<feature type="domain" description="AB hydrolase-1" evidence="2">
    <location>
        <begin position="46"/>
        <end position="259"/>
    </location>
</feature>
<dbReference type="SUPFAM" id="SSF53474">
    <property type="entry name" value="alpha/beta-Hydrolases"/>
    <property type="match status" value="1"/>
</dbReference>
<gene>
    <name evidence="3" type="ORF">ABW22_13350</name>
</gene>
<name>A0A106BKX6_THIDE</name>
<protein>
    <recommendedName>
        <fullName evidence="2">AB hydrolase-1 domain-containing protein</fullName>
    </recommendedName>
</protein>
<keyword evidence="4" id="KW-1185">Reference proteome</keyword>
<organism evidence="3 4">
    <name type="scientific">Thiobacillus denitrificans</name>
    <dbReference type="NCBI Taxonomy" id="36861"/>
    <lineage>
        <taxon>Bacteria</taxon>
        <taxon>Pseudomonadati</taxon>
        <taxon>Pseudomonadota</taxon>
        <taxon>Betaproteobacteria</taxon>
        <taxon>Nitrosomonadales</taxon>
        <taxon>Thiobacillaceae</taxon>
        <taxon>Thiobacillus</taxon>
    </lineage>
</organism>
<proteinExistence type="predicted"/>
<dbReference type="EMBL" id="LDUG01000036">
    <property type="protein sequence ID" value="KVW94355.1"/>
    <property type="molecule type" value="Genomic_DNA"/>
</dbReference>
<evidence type="ECO:0000256" key="1">
    <source>
        <dbReference type="SAM" id="SignalP"/>
    </source>
</evidence>
<dbReference type="Proteomes" id="UP000064243">
    <property type="component" value="Unassembled WGS sequence"/>
</dbReference>
<dbReference type="InterPro" id="IPR000073">
    <property type="entry name" value="AB_hydrolase_1"/>
</dbReference>
<feature type="signal peptide" evidence="1">
    <location>
        <begin position="1"/>
        <end position="19"/>
    </location>
</feature>
<dbReference type="Gene3D" id="3.40.50.1820">
    <property type="entry name" value="alpha/beta hydrolase"/>
    <property type="match status" value="1"/>
</dbReference>
<dbReference type="OrthoDB" id="9780765at2"/>
<evidence type="ECO:0000313" key="3">
    <source>
        <dbReference type="EMBL" id="KVW94355.1"/>
    </source>
</evidence>
<dbReference type="Pfam" id="PF12697">
    <property type="entry name" value="Abhydrolase_6"/>
    <property type="match status" value="1"/>
</dbReference>
<accession>A0A106BKX6</accession>
<evidence type="ECO:0000313" key="4">
    <source>
        <dbReference type="Proteomes" id="UP000064243"/>
    </source>
</evidence>
<reference evidence="3 4" key="1">
    <citation type="journal article" date="2015" name="Appl. Environ. Microbiol.">
        <title>Aerobic and Anaerobic Thiosulfate Oxidation by a Cold-Adapted, Subglacial Chemoautotroph.</title>
        <authorList>
            <person name="Harrold Z.R."/>
            <person name="Skidmore M.L."/>
            <person name="Hamilton T.L."/>
            <person name="Desch L."/>
            <person name="Amada K."/>
            <person name="van Gelder W."/>
            <person name="Glover K."/>
            <person name="Roden E.E."/>
            <person name="Boyd E.S."/>
        </authorList>
    </citation>
    <scope>NUCLEOTIDE SEQUENCE [LARGE SCALE GENOMIC DNA]</scope>
    <source>
        <strain evidence="3 4">RG</strain>
    </source>
</reference>
<evidence type="ECO:0000259" key="2">
    <source>
        <dbReference type="Pfam" id="PF12697"/>
    </source>
</evidence>
<comment type="caution">
    <text evidence="3">The sequence shown here is derived from an EMBL/GenBank/DDBJ whole genome shotgun (WGS) entry which is preliminary data.</text>
</comment>
<dbReference type="InterPro" id="IPR029058">
    <property type="entry name" value="AB_hydrolase_fold"/>
</dbReference>
<dbReference type="PATRIC" id="fig|36861.3.peg.2459"/>
<feature type="chain" id="PRO_5007125650" description="AB hydrolase-1 domain-containing protein" evidence="1">
    <location>
        <begin position="20"/>
        <end position="284"/>
    </location>
</feature>